<dbReference type="Proteomes" id="UP000515563">
    <property type="component" value="Chromosome"/>
</dbReference>
<organism evidence="1 2">
    <name type="scientific">Kribbella qitaiheensis</name>
    <dbReference type="NCBI Taxonomy" id="1544730"/>
    <lineage>
        <taxon>Bacteria</taxon>
        <taxon>Bacillati</taxon>
        <taxon>Actinomycetota</taxon>
        <taxon>Actinomycetes</taxon>
        <taxon>Propionibacteriales</taxon>
        <taxon>Kribbellaceae</taxon>
        <taxon>Kribbella</taxon>
    </lineage>
</organism>
<dbReference type="AlphaFoldDB" id="A0A7G6X6C1"/>
<reference evidence="1 2" key="2">
    <citation type="journal article" date="2020" name="Microbiol. Resour. Announc.">
        <title>Antarctic desert soil bacteria exhibit high novel natural product potential, evaluated through long-read genome sequencing and comparative genomics.</title>
        <authorList>
            <person name="Benaud N."/>
            <person name="Edwards R.J."/>
            <person name="Amos T.G."/>
            <person name="D'Agostino P.M."/>
            <person name="Gutierrez-Chavez C."/>
            <person name="Montgomery K."/>
            <person name="Nicetic I."/>
            <person name="Ferrari B.C."/>
        </authorList>
    </citation>
    <scope>NUCLEOTIDE SEQUENCE [LARGE SCALE GENOMIC DNA]</scope>
    <source>
        <strain evidence="1 2">SPB151</strain>
    </source>
</reference>
<keyword evidence="2" id="KW-1185">Reference proteome</keyword>
<gene>
    <name evidence="1" type="ORF">F1D05_32530</name>
</gene>
<protein>
    <submittedName>
        <fullName evidence="1">Uncharacterized protein</fullName>
    </submittedName>
</protein>
<evidence type="ECO:0000313" key="2">
    <source>
        <dbReference type="Proteomes" id="UP000515563"/>
    </source>
</evidence>
<sequence length="109" mass="12456">MITFAQLPSLLVEWFQSAEEPVRTLIRERPGEGAVLTFGIVSECFWWGIFEPALRVHDVDVIVRCLRVAERLLDEGDQVIQDALVVRVLDYLSDPSWQEVVRLYSGPKA</sequence>
<evidence type="ECO:0000313" key="1">
    <source>
        <dbReference type="EMBL" id="QNE21786.1"/>
    </source>
</evidence>
<dbReference type="EMBL" id="CP043661">
    <property type="protein sequence ID" value="QNE21786.1"/>
    <property type="molecule type" value="Genomic_DNA"/>
</dbReference>
<name>A0A7G6X6C1_9ACTN</name>
<reference evidence="2" key="1">
    <citation type="submission" date="2019-09" db="EMBL/GenBank/DDBJ databases">
        <title>Antimicrobial potential of Antarctic Bacteria.</title>
        <authorList>
            <person name="Benaud N."/>
            <person name="Edwards R.J."/>
            <person name="Ferrari B.C."/>
        </authorList>
    </citation>
    <scope>NUCLEOTIDE SEQUENCE [LARGE SCALE GENOMIC DNA]</scope>
    <source>
        <strain evidence="2">SPB151</strain>
    </source>
</reference>
<dbReference type="KEGG" id="kqi:F1D05_32530"/>
<proteinExistence type="predicted"/>
<accession>A0A7G6X6C1</accession>
<dbReference type="RefSeq" id="WP_185444192.1">
    <property type="nucleotide sequence ID" value="NZ_CP043661.1"/>
</dbReference>